<evidence type="ECO:0000313" key="4">
    <source>
        <dbReference type="Proteomes" id="UP001623660"/>
    </source>
</evidence>
<dbReference type="SUPFAM" id="SSF47413">
    <property type="entry name" value="lambda repressor-like DNA-binding domains"/>
    <property type="match status" value="2"/>
</dbReference>
<dbReference type="PANTHER" id="PTHR46558">
    <property type="entry name" value="TRACRIPTIONAL REGULATORY PROTEIN-RELATED-RELATED"/>
    <property type="match status" value="1"/>
</dbReference>
<gene>
    <name evidence="3" type="ORF">ACJDU8_18980</name>
</gene>
<dbReference type="SMART" id="SM00530">
    <property type="entry name" value="HTH_XRE"/>
    <property type="match status" value="2"/>
</dbReference>
<accession>A0ABW8SR52</accession>
<evidence type="ECO:0000259" key="2">
    <source>
        <dbReference type="PROSITE" id="PS50943"/>
    </source>
</evidence>
<evidence type="ECO:0000256" key="1">
    <source>
        <dbReference type="ARBA" id="ARBA00023125"/>
    </source>
</evidence>
<dbReference type="RefSeq" id="WP_406793736.1">
    <property type="nucleotide sequence ID" value="NZ_JBJHZX010000034.1"/>
</dbReference>
<dbReference type="InterPro" id="IPR001387">
    <property type="entry name" value="Cro/C1-type_HTH"/>
</dbReference>
<dbReference type="CDD" id="cd00093">
    <property type="entry name" value="HTH_XRE"/>
    <property type="match status" value="2"/>
</dbReference>
<dbReference type="Proteomes" id="UP001623660">
    <property type="component" value="Unassembled WGS sequence"/>
</dbReference>
<proteinExistence type="predicted"/>
<dbReference type="Pfam" id="PF12844">
    <property type="entry name" value="HTH_19"/>
    <property type="match status" value="1"/>
</dbReference>
<dbReference type="Gene3D" id="1.10.260.40">
    <property type="entry name" value="lambda repressor-like DNA-binding domains"/>
    <property type="match status" value="2"/>
</dbReference>
<comment type="caution">
    <text evidence="3">The sequence shown here is derived from an EMBL/GenBank/DDBJ whole genome shotgun (WGS) entry which is preliminary data.</text>
</comment>
<sequence>MNKILGSKIKRFRQKKDISRENLSNILGISIHTLSKYEQGQREPSIETLKKIAEALNVPVAELIGNGEIFGRRLTKLIKDRNINGDDLAKSLGISIEEILEFESGKEPDITTVNRIAMFFDVTTDYLIGKSNFENRTDENLIEFAKNRIKLGCFNTPRETDIMQKYHTEVKKIIDEHTSKLNETLTSYYQAHTKVNRDEIFGVLIDVISNLIHFTDFIVKLSKDRNFKYSVGYSLMGEDIQNGIINPDENGKELFRFFEKIDAIPHISEKISSMLRELENEYSRRLYNNASIFLTYQEYQRLHKK</sequence>
<name>A0ABW8SR52_9CLOT</name>
<keyword evidence="1" id="KW-0238">DNA-binding</keyword>
<reference evidence="3 4" key="1">
    <citation type="submission" date="2024-11" db="EMBL/GenBank/DDBJ databases">
        <authorList>
            <person name="Heng Y.C."/>
            <person name="Lim A.C.H."/>
            <person name="Lee J.K.Y."/>
            <person name="Kittelmann S."/>
        </authorList>
    </citation>
    <scope>NUCLEOTIDE SEQUENCE [LARGE SCALE GENOMIC DNA]</scope>
    <source>
        <strain evidence="3 4">WILCCON 0269</strain>
    </source>
</reference>
<keyword evidence="4" id="KW-1185">Reference proteome</keyword>
<dbReference type="Pfam" id="PF01381">
    <property type="entry name" value="HTH_3"/>
    <property type="match status" value="1"/>
</dbReference>
<protein>
    <submittedName>
        <fullName evidence="3">Helix-turn-helix domain-containing protein</fullName>
    </submittedName>
</protein>
<organism evidence="3 4">
    <name type="scientific">Candidatus Clostridium eludens</name>
    <dbReference type="NCBI Taxonomy" id="3381663"/>
    <lineage>
        <taxon>Bacteria</taxon>
        <taxon>Bacillati</taxon>
        <taxon>Bacillota</taxon>
        <taxon>Clostridia</taxon>
        <taxon>Eubacteriales</taxon>
        <taxon>Clostridiaceae</taxon>
        <taxon>Clostridium</taxon>
    </lineage>
</organism>
<dbReference type="PANTHER" id="PTHR46558:SF11">
    <property type="entry name" value="HTH-TYPE TRANSCRIPTIONAL REGULATOR XRE"/>
    <property type="match status" value="1"/>
</dbReference>
<dbReference type="InterPro" id="IPR010982">
    <property type="entry name" value="Lambda_DNA-bd_dom_sf"/>
</dbReference>
<evidence type="ECO:0000313" key="3">
    <source>
        <dbReference type="EMBL" id="MFL0197633.1"/>
    </source>
</evidence>
<dbReference type="EMBL" id="JBJHZX010000034">
    <property type="protein sequence ID" value="MFL0197633.1"/>
    <property type="molecule type" value="Genomic_DNA"/>
</dbReference>
<feature type="domain" description="HTH cro/C1-type" evidence="2">
    <location>
        <begin position="74"/>
        <end position="127"/>
    </location>
</feature>
<feature type="domain" description="HTH cro/C1-type" evidence="2">
    <location>
        <begin position="9"/>
        <end position="63"/>
    </location>
</feature>
<dbReference type="PROSITE" id="PS50943">
    <property type="entry name" value="HTH_CROC1"/>
    <property type="match status" value="2"/>
</dbReference>